<organism evidence="1 2">
    <name type="scientific">Gracilariopsis chorda</name>
    <dbReference type="NCBI Taxonomy" id="448386"/>
    <lineage>
        <taxon>Eukaryota</taxon>
        <taxon>Rhodophyta</taxon>
        <taxon>Florideophyceae</taxon>
        <taxon>Rhodymeniophycidae</taxon>
        <taxon>Gracilariales</taxon>
        <taxon>Gracilariaceae</taxon>
        <taxon>Gracilariopsis</taxon>
    </lineage>
</organism>
<evidence type="ECO:0000313" key="1">
    <source>
        <dbReference type="EMBL" id="PXF42982.1"/>
    </source>
</evidence>
<protein>
    <submittedName>
        <fullName evidence="1">Uncharacterized protein</fullName>
    </submittedName>
</protein>
<dbReference type="AlphaFoldDB" id="A0A2V3ILL9"/>
<reference evidence="1 2" key="1">
    <citation type="journal article" date="2018" name="Mol. Biol. Evol.">
        <title>Analysis of the draft genome of the red seaweed Gracilariopsis chorda provides insights into genome size evolution in Rhodophyta.</title>
        <authorList>
            <person name="Lee J."/>
            <person name="Yang E.C."/>
            <person name="Graf L."/>
            <person name="Yang J.H."/>
            <person name="Qiu H."/>
            <person name="Zel Zion U."/>
            <person name="Chan C.X."/>
            <person name="Stephens T.G."/>
            <person name="Weber A.P.M."/>
            <person name="Boo G.H."/>
            <person name="Boo S.M."/>
            <person name="Kim K.M."/>
            <person name="Shin Y."/>
            <person name="Jung M."/>
            <person name="Lee S.J."/>
            <person name="Yim H.S."/>
            <person name="Lee J.H."/>
            <person name="Bhattacharya D."/>
            <person name="Yoon H.S."/>
        </authorList>
    </citation>
    <scope>NUCLEOTIDE SEQUENCE [LARGE SCALE GENOMIC DNA]</scope>
    <source>
        <strain evidence="1 2">SKKU-2015</strain>
        <tissue evidence="1">Whole body</tissue>
    </source>
</reference>
<accession>A0A2V3ILL9</accession>
<name>A0A2V3ILL9_9FLOR</name>
<gene>
    <name evidence="1" type="ORF">BWQ96_07286</name>
</gene>
<proteinExistence type="predicted"/>
<dbReference type="Proteomes" id="UP000247409">
    <property type="component" value="Unassembled WGS sequence"/>
</dbReference>
<sequence length="186" mass="21340">MPGKDFHELLRALRDALQRNYIRNDIRLTWIAPSSLYKLSSYKSYVTSEIFADCCNESGVLLSYRSKDVRELEYSSLGSWEGQERCIEGGAGNPPFDVEFISYLMRRLEKQVHGEEPYCRLLVMPMGERYNLRAHLEALILEGELLVTIPSSSFPFTHEQVLLSPDHVSAKRSLYQSIAIVVCCNR</sequence>
<evidence type="ECO:0000313" key="2">
    <source>
        <dbReference type="Proteomes" id="UP000247409"/>
    </source>
</evidence>
<comment type="caution">
    <text evidence="1">The sequence shown here is derived from an EMBL/GenBank/DDBJ whole genome shotgun (WGS) entry which is preliminary data.</text>
</comment>
<keyword evidence="2" id="KW-1185">Reference proteome</keyword>
<dbReference type="EMBL" id="NBIV01000142">
    <property type="protein sequence ID" value="PXF42982.1"/>
    <property type="molecule type" value="Genomic_DNA"/>
</dbReference>